<evidence type="ECO:0000256" key="2">
    <source>
        <dbReference type="ARBA" id="ARBA00023002"/>
    </source>
</evidence>
<feature type="domain" description="FAD-binding PCMH-type" evidence="4">
    <location>
        <begin position="111"/>
        <end position="290"/>
    </location>
</feature>
<organism evidence="5 6">
    <name type="scientific">Penicillium cosmopolitanum</name>
    <dbReference type="NCBI Taxonomy" id="1131564"/>
    <lineage>
        <taxon>Eukaryota</taxon>
        <taxon>Fungi</taxon>
        <taxon>Dikarya</taxon>
        <taxon>Ascomycota</taxon>
        <taxon>Pezizomycotina</taxon>
        <taxon>Eurotiomycetes</taxon>
        <taxon>Eurotiomycetidae</taxon>
        <taxon>Eurotiales</taxon>
        <taxon>Aspergillaceae</taxon>
        <taxon>Penicillium</taxon>
    </lineage>
</organism>
<reference evidence="5" key="2">
    <citation type="journal article" date="2023" name="IMA Fungus">
        <title>Comparative genomic study of the Penicillium genus elucidates a diverse pangenome and 15 lateral gene transfer events.</title>
        <authorList>
            <person name="Petersen C."/>
            <person name="Sorensen T."/>
            <person name="Nielsen M.R."/>
            <person name="Sondergaard T.E."/>
            <person name="Sorensen J.L."/>
            <person name="Fitzpatrick D.A."/>
            <person name="Frisvad J.C."/>
            <person name="Nielsen K.L."/>
        </authorList>
    </citation>
    <scope>NUCLEOTIDE SEQUENCE</scope>
    <source>
        <strain evidence="5">IBT 29677</strain>
    </source>
</reference>
<feature type="chain" id="PRO_5040940255" evidence="3">
    <location>
        <begin position="19"/>
        <end position="574"/>
    </location>
</feature>
<dbReference type="InterPro" id="IPR016166">
    <property type="entry name" value="FAD-bd_PCMH"/>
</dbReference>
<keyword evidence="3" id="KW-0732">Signal</keyword>
<accession>A0A9W9W402</accession>
<feature type="signal peptide" evidence="3">
    <location>
        <begin position="1"/>
        <end position="18"/>
    </location>
</feature>
<dbReference type="PROSITE" id="PS51387">
    <property type="entry name" value="FAD_PCMH"/>
    <property type="match status" value="1"/>
</dbReference>
<evidence type="ECO:0000256" key="1">
    <source>
        <dbReference type="ARBA" id="ARBA00005466"/>
    </source>
</evidence>
<dbReference type="AlphaFoldDB" id="A0A9W9W402"/>
<dbReference type="SUPFAM" id="SSF56176">
    <property type="entry name" value="FAD-binding/transporter-associated domain-like"/>
    <property type="match status" value="1"/>
</dbReference>
<dbReference type="InterPro" id="IPR016169">
    <property type="entry name" value="FAD-bd_PCMH_sub2"/>
</dbReference>
<dbReference type="GeneID" id="81369867"/>
<dbReference type="InterPro" id="IPR050432">
    <property type="entry name" value="FAD-linked_Oxidoreductases_BP"/>
</dbReference>
<dbReference type="RefSeq" id="XP_056490189.1">
    <property type="nucleotide sequence ID" value="XM_056630887.1"/>
</dbReference>
<keyword evidence="6" id="KW-1185">Reference proteome</keyword>
<dbReference type="GO" id="GO:0016491">
    <property type="term" value="F:oxidoreductase activity"/>
    <property type="evidence" value="ECO:0007669"/>
    <property type="project" value="UniProtKB-KW"/>
</dbReference>
<dbReference type="EMBL" id="JAPZBU010000006">
    <property type="protein sequence ID" value="KAJ5398137.1"/>
    <property type="molecule type" value="Genomic_DNA"/>
</dbReference>
<reference evidence="5" key="1">
    <citation type="submission" date="2022-12" db="EMBL/GenBank/DDBJ databases">
        <authorList>
            <person name="Petersen C."/>
        </authorList>
    </citation>
    <scope>NUCLEOTIDE SEQUENCE</scope>
    <source>
        <strain evidence="5">IBT 29677</strain>
    </source>
</reference>
<name>A0A9W9W402_9EURO</name>
<dbReference type="PANTHER" id="PTHR13878">
    <property type="entry name" value="GULONOLACTONE OXIDASE"/>
    <property type="match status" value="1"/>
</dbReference>
<evidence type="ECO:0000259" key="4">
    <source>
        <dbReference type="PROSITE" id="PS51387"/>
    </source>
</evidence>
<dbReference type="PANTHER" id="PTHR13878:SF91">
    <property type="entry name" value="FAD BINDING DOMAIN PROTEIN (AFU_ORTHOLOGUE AFUA_6G12070)-RELATED"/>
    <property type="match status" value="1"/>
</dbReference>
<sequence>MLLNACLAAYLLVASAQAATSPCRCFPGDACWPAIDVWTRFNQSVGGRLVENVPLGTPCHAPNYNSEECAKLRNGWQLPKEHYESSSSVMAPFFANGTCDPYNPVSRPCTLGNYNVYTVNVTRPDHISKTVRFATKHNIRLVVRNTGHDYNGKSTGAGALGIWTHHIKHLKIHDYKDDHYNGKAMTMGAGIQGFEAYEAADRANLQVVGGECPTVGLAGGYSQGGGHSALASRYGLAADQVLEWKVIDGRGKMRTARRDNENSDLFWALSGGGGGTYAVVYEMTSKAHPGTPVSGLHLSFNNTNISQDAFYEAISIFHTTLPALVDAGAMSIWFYTNTTFAISPLTGPNIPKAELISLLQPFLEALNRIGIHYTMRASQYSSYYNQFKGEQGTIGVGEAQYGGWLIPRYLVEDSNEELTNAYREITENGGTFIGVGLNVSHEVAGDVYNSVLPAWRETIIATTLTTPWKWGSENYEEMVALQLKMTEIFMPKLEAIAPHSGAYMNEGDFRQPHWQKAFYGRNYRTLRNIKAKYDPNNVFFGKSAVGSDEWAERQDGRLCRVSQWQEDWLQFGSQ</sequence>
<comment type="caution">
    <text evidence="5">The sequence shown here is derived from an EMBL/GenBank/DDBJ whole genome shotgun (WGS) entry which is preliminary data.</text>
</comment>
<dbReference type="OrthoDB" id="9983560at2759"/>
<evidence type="ECO:0000313" key="6">
    <source>
        <dbReference type="Proteomes" id="UP001147747"/>
    </source>
</evidence>
<proteinExistence type="inferred from homology"/>
<dbReference type="Gene3D" id="3.30.465.10">
    <property type="match status" value="2"/>
</dbReference>
<gene>
    <name evidence="5" type="ORF">N7509_006250</name>
</gene>
<dbReference type="Pfam" id="PF01565">
    <property type="entry name" value="FAD_binding_4"/>
    <property type="match status" value="1"/>
</dbReference>
<evidence type="ECO:0000313" key="5">
    <source>
        <dbReference type="EMBL" id="KAJ5398137.1"/>
    </source>
</evidence>
<comment type="similarity">
    <text evidence="1">Belongs to the oxygen-dependent FAD-linked oxidoreductase family.</text>
</comment>
<keyword evidence="2" id="KW-0560">Oxidoreductase</keyword>
<dbReference type="InterPro" id="IPR036318">
    <property type="entry name" value="FAD-bd_PCMH-like_sf"/>
</dbReference>
<dbReference type="GO" id="GO:0071949">
    <property type="term" value="F:FAD binding"/>
    <property type="evidence" value="ECO:0007669"/>
    <property type="project" value="InterPro"/>
</dbReference>
<dbReference type="Proteomes" id="UP001147747">
    <property type="component" value="Unassembled WGS sequence"/>
</dbReference>
<dbReference type="InterPro" id="IPR012951">
    <property type="entry name" value="BBE"/>
</dbReference>
<dbReference type="Pfam" id="PF08031">
    <property type="entry name" value="BBE"/>
    <property type="match status" value="1"/>
</dbReference>
<protein>
    <submittedName>
        <fullName evidence="5">CAZyme family AA7</fullName>
    </submittedName>
</protein>
<dbReference type="InterPro" id="IPR006094">
    <property type="entry name" value="Oxid_FAD_bind_N"/>
</dbReference>
<evidence type="ECO:0000256" key="3">
    <source>
        <dbReference type="SAM" id="SignalP"/>
    </source>
</evidence>